<keyword evidence="2" id="KW-1185">Reference proteome</keyword>
<proteinExistence type="predicted"/>
<dbReference type="InterPro" id="IPR021146">
    <property type="entry name" value="Phage_gp6-like_head-tail"/>
</dbReference>
<reference evidence="2" key="1">
    <citation type="journal article" date="2019" name="Int. J. Syst. Evol. Microbiol.">
        <title>The Global Catalogue of Microorganisms (GCM) 10K type strain sequencing project: providing services to taxonomists for standard genome sequencing and annotation.</title>
        <authorList>
            <consortium name="The Broad Institute Genomics Platform"/>
            <consortium name="The Broad Institute Genome Sequencing Center for Infectious Disease"/>
            <person name="Wu L."/>
            <person name="Ma J."/>
        </authorList>
    </citation>
    <scope>NUCLEOTIDE SEQUENCE [LARGE SCALE GENOMIC DNA]</scope>
    <source>
        <strain evidence="2">LMG 24813</strain>
    </source>
</reference>
<protein>
    <submittedName>
        <fullName evidence="1">Head-tail connector protein</fullName>
    </submittedName>
</protein>
<comment type="caution">
    <text evidence="1">The sequence shown here is derived from an EMBL/GenBank/DDBJ whole genome shotgun (WGS) entry which is preliminary data.</text>
</comment>
<evidence type="ECO:0000313" key="1">
    <source>
        <dbReference type="EMBL" id="MFC4200632.1"/>
    </source>
</evidence>
<evidence type="ECO:0000313" key="2">
    <source>
        <dbReference type="Proteomes" id="UP001595848"/>
    </source>
</evidence>
<dbReference type="RefSeq" id="WP_217964130.1">
    <property type="nucleotide sequence ID" value="NZ_JAHTBN010000003.1"/>
</dbReference>
<dbReference type="InterPro" id="IPR006450">
    <property type="entry name" value="Phage_HK97_gp6-like"/>
</dbReference>
<gene>
    <name evidence="1" type="ORF">ACFOY1_06685</name>
</gene>
<dbReference type="Pfam" id="PF05135">
    <property type="entry name" value="Phage_connect_1"/>
    <property type="match status" value="1"/>
</dbReference>
<sequence length="112" mass="12199">MNLVTLDQAKLRLRMDTDDLDDDIELMISAASTIILRYLDSAADEFLDSNGDVPTDSNGDAEVPADVQTAALYLVGTMLRDPDGSDTQKWESGYLPPMVVSLLASRRIPPLA</sequence>
<organism evidence="1 2">
    <name type="scientific">Candidimonas humi</name>
    <dbReference type="NCBI Taxonomy" id="683355"/>
    <lineage>
        <taxon>Bacteria</taxon>
        <taxon>Pseudomonadati</taxon>
        <taxon>Pseudomonadota</taxon>
        <taxon>Betaproteobacteria</taxon>
        <taxon>Burkholderiales</taxon>
        <taxon>Alcaligenaceae</taxon>
        <taxon>Candidimonas</taxon>
    </lineage>
</organism>
<dbReference type="Proteomes" id="UP001595848">
    <property type="component" value="Unassembled WGS sequence"/>
</dbReference>
<dbReference type="NCBIfam" id="TIGR01560">
    <property type="entry name" value="put_DNA_pack"/>
    <property type="match status" value="1"/>
</dbReference>
<accession>A0ABV8NYS9</accession>
<dbReference type="CDD" id="cd08054">
    <property type="entry name" value="gp6"/>
    <property type="match status" value="1"/>
</dbReference>
<name>A0ABV8NYS9_9BURK</name>
<dbReference type="EMBL" id="JBHSBV010000002">
    <property type="protein sequence ID" value="MFC4200632.1"/>
    <property type="molecule type" value="Genomic_DNA"/>
</dbReference>